<evidence type="ECO:0000256" key="4">
    <source>
        <dbReference type="PROSITE-ProRule" id="PRU00335"/>
    </source>
</evidence>
<gene>
    <name evidence="6" type="ORF">G3T38_04710</name>
</gene>
<keyword evidence="2 4" id="KW-0238">DNA-binding</keyword>
<evidence type="ECO:0000313" key="7">
    <source>
        <dbReference type="Proteomes" id="UP000468687"/>
    </source>
</evidence>
<feature type="DNA-binding region" description="H-T-H motif" evidence="4">
    <location>
        <begin position="22"/>
        <end position="41"/>
    </location>
</feature>
<keyword evidence="7" id="KW-1185">Reference proteome</keyword>
<proteinExistence type="predicted"/>
<reference evidence="6 7" key="1">
    <citation type="journal article" date="2014" name="Int. J. Syst. Evol. Microbiol.">
        <title>Nocardioides zeae sp. nov., isolated from the stem of Zea mays.</title>
        <authorList>
            <person name="Glaeser S.P."/>
            <person name="McInroy J.A."/>
            <person name="Busse H.J."/>
            <person name="Kampfer P."/>
        </authorList>
    </citation>
    <scope>NUCLEOTIDE SEQUENCE [LARGE SCALE GENOMIC DNA]</scope>
    <source>
        <strain evidence="6 7">JCM 30728</strain>
    </source>
</reference>
<evidence type="ECO:0000256" key="3">
    <source>
        <dbReference type="ARBA" id="ARBA00023163"/>
    </source>
</evidence>
<feature type="domain" description="HTH tetR-type" evidence="5">
    <location>
        <begin position="1"/>
        <end position="59"/>
    </location>
</feature>
<keyword evidence="1" id="KW-0805">Transcription regulation</keyword>
<dbReference type="InterPro" id="IPR050109">
    <property type="entry name" value="HTH-type_TetR-like_transc_reg"/>
</dbReference>
<sequence>MNSRDDIVTAALRHLNVRPTASTADIAEAAGISRATLHRHFASRDDLLREIGLRSLEHWAGVQESTGMLAATASGDAARIRTCAEEMLRQLVVSADDYAFALVDEYLYALPEIGARTEELFELEVAFWAAALQAGVVRPGLTPRWVAHASYGVLVACREALRHGDVARRDVPDLVLSTFLHGVSA</sequence>
<evidence type="ECO:0000256" key="2">
    <source>
        <dbReference type="ARBA" id="ARBA00023125"/>
    </source>
</evidence>
<dbReference type="Pfam" id="PF00440">
    <property type="entry name" value="TetR_N"/>
    <property type="match status" value="1"/>
</dbReference>
<dbReference type="InterPro" id="IPR001647">
    <property type="entry name" value="HTH_TetR"/>
</dbReference>
<dbReference type="InterPro" id="IPR009057">
    <property type="entry name" value="Homeodomain-like_sf"/>
</dbReference>
<keyword evidence="3" id="KW-0804">Transcription</keyword>
<dbReference type="EMBL" id="JAAGXA010000002">
    <property type="protein sequence ID" value="NEN77574.1"/>
    <property type="molecule type" value="Genomic_DNA"/>
</dbReference>
<dbReference type="RefSeq" id="WP_163770911.1">
    <property type="nucleotide sequence ID" value="NZ_JAAGXA010000002.1"/>
</dbReference>
<accession>A0A6P0HH16</accession>
<comment type="caution">
    <text evidence="6">The sequence shown here is derived from an EMBL/GenBank/DDBJ whole genome shotgun (WGS) entry which is preliminary data.</text>
</comment>
<dbReference type="Gene3D" id="1.10.357.10">
    <property type="entry name" value="Tetracycline Repressor, domain 2"/>
    <property type="match status" value="1"/>
</dbReference>
<dbReference type="PANTHER" id="PTHR30055:SF234">
    <property type="entry name" value="HTH-TYPE TRANSCRIPTIONAL REGULATOR BETI"/>
    <property type="match status" value="1"/>
</dbReference>
<evidence type="ECO:0000256" key="1">
    <source>
        <dbReference type="ARBA" id="ARBA00023015"/>
    </source>
</evidence>
<dbReference type="GO" id="GO:0000976">
    <property type="term" value="F:transcription cis-regulatory region binding"/>
    <property type="evidence" value="ECO:0007669"/>
    <property type="project" value="TreeGrafter"/>
</dbReference>
<dbReference type="SUPFAM" id="SSF46689">
    <property type="entry name" value="Homeodomain-like"/>
    <property type="match status" value="1"/>
</dbReference>
<dbReference type="PANTHER" id="PTHR30055">
    <property type="entry name" value="HTH-TYPE TRANSCRIPTIONAL REGULATOR RUTR"/>
    <property type="match status" value="1"/>
</dbReference>
<evidence type="ECO:0000259" key="5">
    <source>
        <dbReference type="PROSITE" id="PS50977"/>
    </source>
</evidence>
<protein>
    <submittedName>
        <fullName evidence="6">TetR/AcrR family transcriptional regulator</fullName>
    </submittedName>
</protein>
<organism evidence="6 7">
    <name type="scientific">Nocardioides zeae</name>
    <dbReference type="NCBI Taxonomy" id="1457234"/>
    <lineage>
        <taxon>Bacteria</taxon>
        <taxon>Bacillati</taxon>
        <taxon>Actinomycetota</taxon>
        <taxon>Actinomycetes</taxon>
        <taxon>Propionibacteriales</taxon>
        <taxon>Nocardioidaceae</taxon>
        <taxon>Nocardioides</taxon>
    </lineage>
</organism>
<evidence type="ECO:0000313" key="6">
    <source>
        <dbReference type="EMBL" id="NEN77574.1"/>
    </source>
</evidence>
<dbReference type="AlphaFoldDB" id="A0A6P0HH16"/>
<name>A0A6P0HH16_9ACTN</name>
<dbReference type="PROSITE" id="PS50977">
    <property type="entry name" value="HTH_TETR_2"/>
    <property type="match status" value="1"/>
</dbReference>
<dbReference type="GO" id="GO:0003700">
    <property type="term" value="F:DNA-binding transcription factor activity"/>
    <property type="evidence" value="ECO:0007669"/>
    <property type="project" value="TreeGrafter"/>
</dbReference>
<dbReference type="Proteomes" id="UP000468687">
    <property type="component" value="Unassembled WGS sequence"/>
</dbReference>